<evidence type="ECO:0000313" key="3">
    <source>
        <dbReference type="EMBL" id="KAG8191734.1"/>
    </source>
</evidence>
<name>A0AAV6V5A0_9ARAC</name>
<dbReference type="Proteomes" id="UP000827092">
    <property type="component" value="Unassembled WGS sequence"/>
</dbReference>
<sequence length="138" mass="15335">MNLKNDLADSAGDSQPVTISAVLVVLMGTVGALVLLAIIVIFIMKVKGDRRGKNEDKASEEKTPSGSENTIDGKQTDMFSKNYQTEYVDLTPNARTERIFESLGDCKEFTYENVIHKPHYPTNQNAHNHLPIQTIVSR</sequence>
<feature type="compositionally biased region" description="Polar residues" evidence="1">
    <location>
        <begin position="64"/>
        <end position="76"/>
    </location>
</feature>
<reference evidence="3 4" key="1">
    <citation type="journal article" date="2022" name="Nat. Ecol. Evol.">
        <title>A masculinizing supergene underlies an exaggerated male reproductive morph in a spider.</title>
        <authorList>
            <person name="Hendrickx F."/>
            <person name="De Corte Z."/>
            <person name="Sonet G."/>
            <person name="Van Belleghem S.M."/>
            <person name="Kostlbacher S."/>
            <person name="Vangestel C."/>
        </authorList>
    </citation>
    <scope>NUCLEOTIDE SEQUENCE [LARGE SCALE GENOMIC DNA]</scope>
    <source>
        <strain evidence="3">W744_W776</strain>
    </source>
</reference>
<dbReference type="AlphaFoldDB" id="A0AAV6V5A0"/>
<keyword evidence="2" id="KW-1133">Transmembrane helix</keyword>
<accession>A0AAV6V5A0</accession>
<dbReference type="EMBL" id="JAFNEN010000153">
    <property type="protein sequence ID" value="KAG8191734.1"/>
    <property type="molecule type" value="Genomic_DNA"/>
</dbReference>
<keyword evidence="4" id="KW-1185">Reference proteome</keyword>
<evidence type="ECO:0000256" key="1">
    <source>
        <dbReference type="SAM" id="MobiDB-lite"/>
    </source>
</evidence>
<organism evidence="3 4">
    <name type="scientific">Oedothorax gibbosus</name>
    <dbReference type="NCBI Taxonomy" id="931172"/>
    <lineage>
        <taxon>Eukaryota</taxon>
        <taxon>Metazoa</taxon>
        <taxon>Ecdysozoa</taxon>
        <taxon>Arthropoda</taxon>
        <taxon>Chelicerata</taxon>
        <taxon>Arachnida</taxon>
        <taxon>Araneae</taxon>
        <taxon>Araneomorphae</taxon>
        <taxon>Entelegynae</taxon>
        <taxon>Araneoidea</taxon>
        <taxon>Linyphiidae</taxon>
        <taxon>Erigoninae</taxon>
        <taxon>Oedothorax</taxon>
    </lineage>
</organism>
<comment type="caution">
    <text evidence="3">The sequence shown here is derived from an EMBL/GenBank/DDBJ whole genome shotgun (WGS) entry which is preliminary data.</text>
</comment>
<feature type="compositionally biased region" description="Basic and acidic residues" evidence="1">
    <location>
        <begin position="49"/>
        <end position="63"/>
    </location>
</feature>
<keyword evidence="2" id="KW-0812">Transmembrane</keyword>
<proteinExistence type="predicted"/>
<protein>
    <submittedName>
        <fullName evidence="3">Uncharacterized protein</fullName>
    </submittedName>
</protein>
<feature type="transmembrane region" description="Helical" evidence="2">
    <location>
        <begin position="20"/>
        <end position="44"/>
    </location>
</feature>
<gene>
    <name evidence="3" type="ORF">JTE90_008798</name>
</gene>
<evidence type="ECO:0000313" key="4">
    <source>
        <dbReference type="Proteomes" id="UP000827092"/>
    </source>
</evidence>
<feature type="region of interest" description="Disordered" evidence="1">
    <location>
        <begin position="49"/>
        <end position="76"/>
    </location>
</feature>
<evidence type="ECO:0000256" key="2">
    <source>
        <dbReference type="SAM" id="Phobius"/>
    </source>
</evidence>
<keyword evidence="2" id="KW-0472">Membrane</keyword>